<gene>
    <name evidence="1" type="ORF">J2S14_003101</name>
</gene>
<name>A0ABU0D796_9BACI</name>
<accession>A0ABU0D796</accession>
<protein>
    <submittedName>
        <fullName evidence="1">Uncharacterized protein</fullName>
    </submittedName>
</protein>
<reference evidence="1 2" key="1">
    <citation type="submission" date="2023-07" db="EMBL/GenBank/DDBJ databases">
        <title>Genomic Encyclopedia of Type Strains, Phase IV (KMG-IV): sequencing the most valuable type-strain genomes for metagenomic binning, comparative biology and taxonomic classification.</title>
        <authorList>
            <person name="Goeker M."/>
        </authorList>
    </citation>
    <scope>NUCLEOTIDE SEQUENCE [LARGE SCALE GENOMIC DNA]</scope>
    <source>
        <strain evidence="1 2">DSM 27848</strain>
    </source>
</reference>
<evidence type="ECO:0000313" key="1">
    <source>
        <dbReference type="EMBL" id="MDQ0344260.1"/>
    </source>
</evidence>
<proteinExistence type="predicted"/>
<sequence length="63" mass="7069">MVENPMVVDSLWNDGERHWGVDATGEEIFEGDSIVEIGNEVVLEKNLEDYLIEQLGAKYTIAS</sequence>
<evidence type="ECO:0000313" key="2">
    <source>
        <dbReference type="Proteomes" id="UP001232343"/>
    </source>
</evidence>
<dbReference type="SUPFAM" id="SSF160713">
    <property type="entry name" value="YqaI-like"/>
    <property type="match status" value="1"/>
</dbReference>
<dbReference type="InterPro" id="IPR023118">
    <property type="entry name" value="YqaI_dom_sf"/>
</dbReference>
<dbReference type="Gene3D" id="3.30.40.30">
    <property type="entry name" value="YqaI domain"/>
    <property type="match status" value="1"/>
</dbReference>
<keyword evidence="2" id="KW-1185">Reference proteome</keyword>
<dbReference type="Pfam" id="PF09466">
    <property type="entry name" value="Yqai"/>
    <property type="match status" value="1"/>
</dbReference>
<comment type="caution">
    <text evidence="1">The sequence shown here is derived from an EMBL/GenBank/DDBJ whole genome shotgun (WGS) entry which is preliminary data.</text>
</comment>
<dbReference type="Proteomes" id="UP001232343">
    <property type="component" value="Unassembled WGS sequence"/>
</dbReference>
<dbReference type="InterPro" id="IPR018474">
    <property type="entry name" value="Uncharacterised_Yqai"/>
</dbReference>
<dbReference type="RefSeq" id="WP_244682529.1">
    <property type="nucleotide sequence ID" value="NZ_JALIRM010000011.1"/>
</dbReference>
<organism evidence="1 2">
    <name type="scientific">Lederbergia wuyishanensis</name>
    <dbReference type="NCBI Taxonomy" id="1347903"/>
    <lineage>
        <taxon>Bacteria</taxon>
        <taxon>Bacillati</taxon>
        <taxon>Bacillota</taxon>
        <taxon>Bacilli</taxon>
        <taxon>Bacillales</taxon>
        <taxon>Bacillaceae</taxon>
        <taxon>Lederbergia</taxon>
    </lineage>
</organism>
<dbReference type="EMBL" id="JAUSUO010000008">
    <property type="protein sequence ID" value="MDQ0344260.1"/>
    <property type="molecule type" value="Genomic_DNA"/>
</dbReference>